<keyword evidence="2" id="KW-0812">Transmembrane</keyword>
<comment type="caution">
    <text evidence="4">The sequence shown here is derived from an EMBL/GenBank/DDBJ whole genome shotgun (WGS) entry which is preliminary data.</text>
</comment>
<feature type="domain" description="TRAP C4-dicarboxylate transport system permease DctM subunit" evidence="3">
    <location>
        <begin position="18"/>
        <end position="126"/>
    </location>
</feature>
<keyword evidence="1" id="KW-0997">Cell inner membrane</keyword>
<keyword evidence="1" id="KW-1003">Cell membrane</keyword>
<evidence type="ECO:0000313" key="4">
    <source>
        <dbReference type="EMBL" id="MFC7705496.1"/>
    </source>
</evidence>
<keyword evidence="1" id="KW-0813">Transport</keyword>
<comment type="subcellular location">
    <subcellularLocation>
        <location evidence="1">Cell inner membrane</location>
        <topology evidence="1">Multi-pass membrane protein</topology>
    </subcellularLocation>
</comment>
<organism evidence="4 5">
    <name type="scientific">Plastorhodobacter daqingensis</name>
    <dbReference type="NCBI Taxonomy" id="1387281"/>
    <lineage>
        <taxon>Bacteria</taxon>
        <taxon>Pseudomonadati</taxon>
        <taxon>Pseudomonadota</taxon>
        <taxon>Alphaproteobacteria</taxon>
        <taxon>Rhodobacterales</taxon>
        <taxon>Paracoccaceae</taxon>
        <taxon>Plastorhodobacter</taxon>
    </lineage>
</organism>
<feature type="transmembrane region" description="Helical" evidence="2">
    <location>
        <begin position="98"/>
        <end position="128"/>
    </location>
</feature>
<proteinExistence type="predicted"/>
<evidence type="ECO:0000256" key="2">
    <source>
        <dbReference type="SAM" id="Phobius"/>
    </source>
</evidence>
<name>A0ABW2UNE4_9RHOB</name>
<comment type="function">
    <text evidence="1">Part of the tripartite ATP-independent periplasmic (TRAP) transport system.</text>
</comment>
<feature type="transmembrane region" description="Helical" evidence="2">
    <location>
        <begin position="31"/>
        <end position="50"/>
    </location>
</feature>
<accession>A0ABW2UNE4</accession>
<dbReference type="RefSeq" id="WP_377405472.1">
    <property type="nucleotide sequence ID" value="NZ_JBHTFQ010000008.1"/>
</dbReference>
<evidence type="ECO:0000313" key="5">
    <source>
        <dbReference type="Proteomes" id="UP001596516"/>
    </source>
</evidence>
<protein>
    <submittedName>
        <fullName evidence="4">TRAP transporter large permease subunit</fullName>
    </submittedName>
</protein>
<reference evidence="5" key="1">
    <citation type="journal article" date="2019" name="Int. J. Syst. Evol. Microbiol.">
        <title>The Global Catalogue of Microorganisms (GCM) 10K type strain sequencing project: providing services to taxonomists for standard genome sequencing and annotation.</title>
        <authorList>
            <consortium name="The Broad Institute Genomics Platform"/>
            <consortium name="The Broad Institute Genome Sequencing Center for Infectious Disease"/>
            <person name="Wu L."/>
            <person name="Ma J."/>
        </authorList>
    </citation>
    <scope>NUCLEOTIDE SEQUENCE [LARGE SCALE GENOMIC DNA]</scope>
    <source>
        <strain evidence="5">CGMCC 1.12750</strain>
    </source>
</reference>
<dbReference type="Proteomes" id="UP001596516">
    <property type="component" value="Unassembled WGS sequence"/>
</dbReference>
<keyword evidence="2" id="KW-0472">Membrane</keyword>
<dbReference type="Pfam" id="PF06808">
    <property type="entry name" value="DctM"/>
    <property type="match status" value="1"/>
</dbReference>
<dbReference type="InterPro" id="IPR010656">
    <property type="entry name" value="DctM"/>
</dbReference>
<gene>
    <name evidence="4" type="ORF">ACFQXB_14980</name>
</gene>
<keyword evidence="2" id="KW-1133">Transmembrane helix</keyword>
<evidence type="ECO:0000256" key="1">
    <source>
        <dbReference type="RuleBase" id="RU369079"/>
    </source>
</evidence>
<evidence type="ECO:0000259" key="3">
    <source>
        <dbReference type="Pfam" id="PF06808"/>
    </source>
</evidence>
<dbReference type="EMBL" id="JBHTFQ010000008">
    <property type="protein sequence ID" value="MFC7705496.1"/>
    <property type="molecule type" value="Genomic_DNA"/>
</dbReference>
<sequence>MTLMGRLAGSEQLRRATAAVTTVTLTPVPPFLIVGALLFHSGLAPGVFDAPDKCFGGIRRRLAYPTVGGGTIFATLSHRPSGTTPTPDMIKRGYKKYIIIIGPIIATGGLAMIIPPASLAVLLGWAGGHRGQIASERRAGAGAGTCSALYSRDLADDPPQSRGGAGPCA</sequence>
<keyword evidence="5" id="KW-1185">Reference proteome</keyword>